<evidence type="ECO:0008006" key="4">
    <source>
        <dbReference type="Google" id="ProtNLM"/>
    </source>
</evidence>
<dbReference type="STRING" id="64791.A0A151XDS5"/>
<evidence type="ECO:0000256" key="1">
    <source>
        <dbReference type="SAM" id="MobiDB-lite"/>
    </source>
</evidence>
<reference evidence="2 3" key="1">
    <citation type="submission" date="2015-09" db="EMBL/GenBank/DDBJ databases">
        <title>Trachymyrmex zeteki WGS genome.</title>
        <authorList>
            <person name="Nygaard S."/>
            <person name="Hu H."/>
            <person name="Boomsma J."/>
            <person name="Zhang G."/>
        </authorList>
    </citation>
    <scope>NUCLEOTIDE SEQUENCE [LARGE SCALE GENOMIC DNA]</scope>
    <source>
        <strain evidence="2">Tzet28-1</strain>
        <tissue evidence="2">Whole body</tissue>
    </source>
</reference>
<dbReference type="AlphaFoldDB" id="A0A151XDS5"/>
<proteinExistence type="predicted"/>
<keyword evidence="3" id="KW-1185">Reference proteome</keyword>
<dbReference type="EMBL" id="KQ982268">
    <property type="protein sequence ID" value="KYQ58470.1"/>
    <property type="molecule type" value="Genomic_DNA"/>
</dbReference>
<name>A0A151XDS5_9HYME</name>
<sequence length="249" mass="27372">MNGYFVTELNSTSPSTSELGDLVDEAESDEANADNADDEDAVEDILYIRGATFTIHLDASAENSTVNMTKINEANADRIELHATSQGPNLEQKLPSTMESIVSTEPACSLDCGPAGNCYIEQSRGDEVDVVIEDDDDDDDDGAVDLEGNTVNLRRKQGTFRQRCQCPLGRGGDRCQLDRKVLQLARVEELKTCSSSVAPGLFRWLLYGNSQETRYGALSMPAVPYVRTAVRRITLNALEDLWRPVVTEM</sequence>
<evidence type="ECO:0000313" key="3">
    <source>
        <dbReference type="Proteomes" id="UP000075809"/>
    </source>
</evidence>
<feature type="compositionally biased region" description="Polar residues" evidence="1">
    <location>
        <begin position="8"/>
        <end position="18"/>
    </location>
</feature>
<feature type="region of interest" description="Disordered" evidence="1">
    <location>
        <begin position="1"/>
        <end position="20"/>
    </location>
</feature>
<evidence type="ECO:0000313" key="2">
    <source>
        <dbReference type="EMBL" id="KYQ58470.1"/>
    </source>
</evidence>
<dbReference type="Proteomes" id="UP000075809">
    <property type="component" value="Unassembled WGS sequence"/>
</dbReference>
<organism evidence="2 3">
    <name type="scientific">Mycetomoellerius zeteki</name>
    <dbReference type="NCBI Taxonomy" id="64791"/>
    <lineage>
        <taxon>Eukaryota</taxon>
        <taxon>Metazoa</taxon>
        <taxon>Ecdysozoa</taxon>
        <taxon>Arthropoda</taxon>
        <taxon>Hexapoda</taxon>
        <taxon>Insecta</taxon>
        <taxon>Pterygota</taxon>
        <taxon>Neoptera</taxon>
        <taxon>Endopterygota</taxon>
        <taxon>Hymenoptera</taxon>
        <taxon>Apocrita</taxon>
        <taxon>Aculeata</taxon>
        <taxon>Formicoidea</taxon>
        <taxon>Formicidae</taxon>
        <taxon>Myrmicinae</taxon>
        <taxon>Mycetomoellerius</taxon>
    </lineage>
</organism>
<protein>
    <recommendedName>
        <fullName evidence="4">EGF-like domain-containing protein</fullName>
    </recommendedName>
</protein>
<accession>A0A151XDS5</accession>
<gene>
    <name evidence="2" type="ORF">ALC60_02507</name>
</gene>